<dbReference type="Proteomes" id="UP000243884">
    <property type="component" value="Unassembled WGS sequence"/>
</dbReference>
<dbReference type="GO" id="GO:0071555">
    <property type="term" value="P:cell wall organization"/>
    <property type="evidence" value="ECO:0007669"/>
    <property type="project" value="UniProtKB-KW"/>
</dbReference>
<evidence type="ECO:0000256" key="4">
    <source>
        <dbReference type="ARBA" id="ARBA00022490"/>
    </source>
</evidence>
<dbReference type="RefSeq" id="WP_084097717.1">
    <property type="nucleotide sequence ID" value="NZ_FWXK01000001.1"/>
</dbReference>
<evidence type="ECO:0000256" key="5">
    <source>
        <dbReference type="ARBA" id="ARBA00022679"/>
    </source>
</evidence>
<evidence type="ECO:0000256" key="2">
    <source>
        <dbReference type="ARBA" id="ARBA00012466"/>
    </source>
</evidence>
<keyword evidence="8" id="KW-0012">Acyltransferase</keyword>
<keyword evidence="7" id="KW-0573">Peptidoglycan synthesis</keyword>
<accession>A0A1W1Y251</accession>
<dbReference type="OrthoDB" id="2303924at2"/>
<dbReference type="EC" id="2.3.2.17" evidence="2"/>
<keyword evidence="13" id="KW-0175">Coiled coil</keyword>
<dbReference type="PROSITE" id="PS51191">
    <property type="entry name" value="FEMABX"/>
    <property type="match status" value="1"/>
</dbReference>
<evidence type="ECO:0000256" key="9">
    <source>
        <dbReference type="ARBA" id="ARBA00023316"/>
    </source>
</evidence>
<dbReference type="Gene3D" id="3.40.630.30">
    <property type="match status" value="2"/>
</dbReference>
<evidence type="ECO:0000313" key="14">
    <source>
        <dbReference type="EMBL" id="SMC30243.1"/>
    </source>
</evidence>
<evidence type="ECO:0000256" key="8">
    <source>
        <dbReference type="ARBA" id="ARBA00023315"/>
    </source>
</evidence>
<dbReference type="GO" id="GO:0016755">
    <property type="term" value="F:aminoacyltransferase activity"/>
    <property type="evidence" value="ECO:0007669"/>
    <property type="project" value="InterPro"/>
</dbReference>
<reference evidence="15" key="1">
    <citation type="submission" date="2017-04" db="EMBL/GenBank/DDBJ databases">
        <authorList>
            <person name="Varghese N."/>
            <person name="Submissions S."/>
        </authorList>
    </citation>
    <scope>NUCLEOTIDE SEQUENCE [LARGE SCALE GENOMIC DNA]</scope>
    <source>
        <strain evidence="15">DSM 21500</strain>
    </source>
</reference>
<dbReference type="EMBL" id="FWXK01000001">
    <property type="protein sequence ID" value="SMC30243.1"/>
    <property type="molecule type" value="Genomic_DNA"/>
</dbReference>
<organism evidence="14 15">
    <name type="scientific">Aerococcus suis</name>
    <dbReference type="NCBI Taxonomy" id="371602"/>
    <lineage>
        <taxon>Bacteria</taxon>
        <taxon>Bacillati</taxon>
        <taxon>Bacillota</taxon>
        <taxon>Bacilli</taxon>
        <taxon>Lactobacillales</taxon>
        <taxon>Aerococcaceae</taxon>
        <taxon>Aerococcus</taxon>
    </lineage>
</organism>
<comment type="similarity">
    <text evidence="1">Belongs to the FemABX family.</text>
</comment>
<name>A0A1W1Y251_9LACT</name>
<dbReference type="STRING" id="371602.SAMN04487984_0104"/>
<evidence type="ECO:0000256" key="3">
    <source>
        <dbReference type="ARBA" id="ARBA00016236"/>
    </source>
</evidence>
<dbReference type="PANTHER" id="PTHR36174:SF2">
    <property type="entry name" value="AMINOACYLTRANSFERASE FEMA"/>
    <property type="match status" value="1"/>
</dbReference>
<dbReference type="SUPFAM" id="SSF46589">
    <property type="entry name" value="tRNA-binding arm"/>
    <property type="match status" value="1"/>
</dbReference>
<keyword evidence="5" id="KW-0808">Transferase</keyword>
<evidence type="ECO:0000256" key="10">
    <source>
        <dbReference type="ARBA" id="ARBA00030706"/>
    </source>
</evidence>
<evidence type="ECO:0000256" key="11">
    <source>
        <dbReference type="ARBA" id="ARBA00032233"/>
    </source>
</evidence>
<proteinExistence type="inferred from homology"/>
<comment type="catalytic activity">
    <reaction evidence="12">
        <text>beta-D-GlcNAc-(1-&gt;4)-Mur2Ac(oyl-L-Ala-D-isoglutaminyl-L-Lys-(N(6)-Gly)-D-Ala-D-Ala)-di-trans,octa-cis-undecaprenyl diphosphate + 2 glycyl-tRNA(Gly) = MurNAc-L-Ala-D-isoglutaminyl-L-Lys-(N(6)-tri-Gly)-D-Ala-D-Ala-diphospho-di-trans,octa-cis-undecaprenyl-GlcNAc + 2 tRNA(Gly) + 2 H(+)</text>
        <dbReference type="Rhea" id="RHEA:30439"/>
        <dbReference type="Rhea" id="RHEA-COMP:9664"/>
        <dbReference type="Rhea" id="RHEA-COMP:9683"/>
        <dbReference type="ChEBI" id="CHEBI:15378"/>
        <dbReference type="ChEBI" id="CHEBI:62234"/>
        <dbReference type="ChEBI" id="CHEBI:62235"/>
        <dbReference type="ChEBI" id="CHEBI:78442"/>
        <dbReference type="ChEBI" id="CHEBI:78522"/>
        <dbReference type="EC" id="2.3.2.17"/>
    </reaction>
</comment>
<dbReference type="InterPro" id="IPR050644">
    <property type="entry name" value="PG_Glycine_Bridge_Synth"/>
</dbReference>
<evidence type="ECO:0000256" key="12">
    <source>
        <dbReference type="ARBA" id="ARBA00047483"/>
    </source>
</evidence>
<dbReference type="GO" id="GO:0008360">
    <property type="term" value="P:regulation of cell shape"/>
    <property type="evidence" value="ECO:0007669"/>
    <property type="project" value="UniProtKB-KW"/>
</dbReference>
<dbReference type="SUPFAM" id="SSF55729">
    <property type="entry name" value="Acyl-CoA N-acyltransferases (Nat)"/>
    <property type="match status" value="2"/>
</dbReference>
<dbReference type="Gene3D" id="1.20.58.90">
    <property type="match status" value="1"/>
</dbReference>
<keyword evidence="9" id="KW-0961">Cell wall biogenesis/degradation</keyword>
<dbReference type="InterPro" id="IPR003447">
    <property type="entry name" value="FEMABX"/>
</dbReference>
<dbReference type="GO" id="GO:0009252">
    <property type="term" value="P:peptidoglycan biosynthetic process"/>
    <property type="evidence" value="ECO:0007669"/>
    <property type="project" value="UniProtKB-KW"/>
</dbReference>
<sequence length="411" mass="47185">MQVAILTDEEFGLFADEMEYGNHMQTLEMKKLQEARGGSPHLLGVKEGDQILAGALITVSPLRMGKAVTVNGGLLAKTTESGLLLLEGIKQFTKDLNGLYLTITPMVPRKITDWEGQNERVVNAEVVDLYQQKGFSHQIYDSKMSTTELNWIYLKDLTFDSPKALFQSFDKKTGQYSIKQARKFGTEIVELTRDELPRFKEITAETADRQGYQDKTLEYYQTVYDTYGDRVKFIGAKINFANYLEQITTQEEKLKRQLAKVNAHLEKNPDSRKKNNQRQELQSQLMSMQKRKDEAEDWVATYGDKEILVAAAQFFVSPQIVTYVFAGSDERFKKLHAPYLIQEYMMNYALESSIPHYNFLGIDGVFDGSDGVFQFKKSFKGYAAQMIGAFDWAPHPYKYKMYQMLKKMTGR</sequence>
<protein>
    <recommendedName>
        <fullName evidence="3">Aminoacyltransferase FemA</fullName>
        <ecNumber evidence="2">2.3.2.17</ecNumber>
    </recommendedName>
    <alternativeName>
        <fullName evidence="11">Factor essential for expression of methicillin resistance A</fullName>
    </alternativeName>
    <alternativeName>
        <fullName evidence="10">N-acetylmuramoyl-L-alanyl-D-glutamyl-L-lysyl-(N6-glycyl)-D-alanyl-D-alanine-diphosphoundecaprenyl-N-acetylglucosamine:glycine glycyltransferase</fullName>
    </alternativeName>
</protein>
<feature type="coiled-coil region" evidence="13">
    <location>
        <begin position="244"/>
        <end position="298"/>
    </location>
</feature>
<evidence type="ECO:0000256" key="7">
    <source>
        <dbReference type="ARBA" id="ARBA00022984"/>
    </source>
</evidence>
<keyword evidence="4" id="KW-0963">Cytoplasm</keyword>
<evidence type="ECO:0000256" key="6">
    <source>
        <dbReference type="ARBA" id="ARBA00022960"/>
    </source>
</evidence>
<dbReference type="InterPro" id="IPR010978">
    <property type="entry name" value="tRNA-bd_arm"/>
</dbReference>
<keyword evidence="15" id="KW-1185">Reference proteome</keyword>
<evidence type="ECO:0000313" key="15">
    <source>
        <dbReference type="Proteomes" id="UP000243884"/>
    </source>
</evidence>
<evidence type="ECO:0000256" key="13">
    <source>
        <dbReference type="SAM" id="Coils"/>
    </source>
</evidence>
<dbReference type="Pfam" id="PF02388">
    <property type="entry name" value="FemAB"/>
    <property type="match status" value="1"/>
</dbReference>
<dbReference type="AlphaFoldDB" id="A0A1W1Y251"/>
<dbReference type="GO" id="GO:0000166">
    <property type="term" value="F:nucleotide binding"/>
    <property type="evidence" value="ECO:0007669"/>
    <property type="project" value="InterPro"/>
</dbReference>
<gene>
    <name evidence="14" type="ORF">SAMN04487984_0104</name>
</gene>
<dbReference type="PANTHER" id="PTHR36174">
    <property type="entry name" value="LIPID II:GLYCINE GLYCYLTRANSFERASE"/>
    <property type="match status" value="1"/>
</dbReference>
<evidence type="ECO:0000256" key="1">
    <source>
        <dbReference type="ARBA" id="ARBA00009943"/>
    </source>
</evidence>
<dbReference type="InterPro" id="IPR016181">
    <property type="entry name" value="Acyl_CoA_acyltransferase"/>
</dbReference>
<keyword evidence="6" id="KW-0133">Cell shape</keyword>